<keyword evidence="2" id="KW-1185">Reference proteome</keyword>
<gene>
    <name evidence="1" type="ORF">CCAP1982_LOCUS12995</name>
</gene>
<dbReference type="Proteomes" id="UP000606786">
    <property type="component" value="Unassembled WGS sequence"/>
</dbReference>
<reference evidence="1" key="1">
    <citation type="submission" date="2020-11" db="EMBL/GenBank/DDBJ databases">
        <authorList>
            <person name="Whitehead M."/>
        </authorList>
    </citation>
    <scope>NUCLEOTIDE SEQUENCE</scope>
    <source>
        <strain evidence="1">EGII</strain>
    </source>
</reference>
<accession>A0A811V0H8</accession>
<sequence length="57" mass="6137">MGSIEGSGRLWSPHSRQHQQRSLTTAKSLLLLLPLIEVVANIMLPAAEGTALLLLFG</sequence>
<organism evidence="1 2">
    <name type="scientific">Ceratitis capitata</name>
    <name type="common">Mediterranean fruit fly</name>
    <name type="synonym">Tephritis capitata</name>
    <dbReference type="NCBI Taxonomy" id="7213"/>
    <lineage>
        <taxon>Eukaryota</taxon>
        <taxon>Metazoa</taxon>
        <taxon>Ecdysozoa</taxon>
        <taxon>Arthropoda</taxon>
        <taxon>Hexapoda</taxon>
        <taxon>Insecta</taxon>
        <taxon>Pterygota</taxon>
        <taxon>Neoptera</taxon>
        <taxon>Endopterygota</taxon>
        <taxon>Diptera</taxon>
        <taxon>Brachycera</taxon>
        <taxon>Muscomorpha</taxon>
        <taxon>Tephritoidea</taxon>
        <taxon>Tephritidae</taxon>
        <taxon>Ceratitis</taxon>
        <taxon>Ceratitis</taxon>
    </lineage>
</organism>
<dbReference type="AlphaFoldDB" id="A0A811V0H8"/>
<name>A0A811V0H8_CERCA</name>
<evidence type="ECO:0000313" key="1">
    <source>
        <dbReference type="EMBL" id="CAD7004600.1"/>
    </source>
</evidence>
<evidence type="ECO:0000313" key="2">
    <source>
        <dbReference type="Proteomes" id="UP000606786"/>
    </source>
</evidence>
<protein>
    <submittedName>
        <fullName evidence="1">(Mediterranean fruit fly) hypothetical protein</fullName>
    </submittedName>
</protein>
<dbReference type="EMBL" id="CAJHJT010000034">
    <property type="protein sequence ID" value="CAD7004600.1"/>
    <property type="molecule type" value="Genomic_DNA"/>
</dbReference>
<proteinExistence type="predicted"/>
<comment type="caution">
    <text evidence="1">The sequence shown here is derived from an EMBL/GenBank/DDBJ whole genome shotgun (WGS) entry which is preliminary data.</text>
</comment>